<sequence>MRKPEFITFTGIDDRTDLTRADKLASRYPIEWGVLMSVHARDARFPSNQMISELTDVAGRKSAHLCGDYASILTVCGTFPEPFKLGRFDRVQVNGRRAQTPNLTKIASESEYDVILQTRSMAFNTGQPFFELFDCSGGQGRFPENIPALPGTDQLVGYSGGIGPATVIDYLKMIEGEGRFWIDMEGRVRSNGWFDLDLVEKVCQQVYD</sequence>
<gene>
    <name evidence="1" type="ORF">DCF82_05660</name>
</gene>
<proteinExistence type="predicted"/>
<comment type="caution">
    <text evidence="1">The sequence shown here is derived from an EMBL/GenBank/DDBJ whole genome shotgun (WGS) entry which is preliminary data.</text>
</comment>
<evidence type="ECO:0000313" key="1">
    <source>
        <dbReference type="EMBL" id="HAC27283.1"/>
    </source>
</evidence>
<protein>
    <recommendedName>
        <fullName evidence="3">Phosphoribosylanthranilate isomerase</fullName>
    </recommendedName>
</protein>
<reference evidence="1 2" key="1">
    <citation type="journal article" date="2018" name="Nat. Biotechnol.">
        <title>A standardized bacterial taxonomy based on genome phylogeny substantially revises the tree of life.</title>
        <authorList>
            <person name="Parks D.H."/>
            <person name="Chuvochina M."/>
            <person name="Waite D.W."/>
            <person name="Rinke C."/>
            <person name="Skarshewski A."/>
            <person name="Chaumeil P.A."/>
            <person name="Hugenholtz P."/>
        </authorList>
    </citation>
    <scope>NUCLEOTIDE SEQUENCE [LARGE SCALE GENOMIC DNA]</scope>
    <source>
        <strain evidence="1">UBA9049</strain>
    </source>
</reference>
<accession>A0A3B8WEA4</accession>
<evidence type="ECO:0000313" key="2">
    <source>
        <dbReference type="Proteomes" id="UP000261325"/>
    </source>
</evidence>
<name>A0A3B8WEA4_MARNT</name>
<dbReference type="AlphaFoldDB" id="A0A3B8WEA4"/>
<organism evidence="1 2">
    <name type="scientific">Marinobacter nauticus</name>
    <name type="common">Marinobacter hydrocarbonoclasticus</name>
    <name type="synonym">Marinobacter aquaeolei</name>
    <dbReference type="NCBI Taxonomy" id="2743"/>
    <lineage>
        <taxon>Bacteria</taxon>
        <taxon>Pseudomonadati</taxon>
        <taxon>Pseudomonadota</taxon>
        <taxon>Gammaproteobacteria</taxon>
        <taxon>Pseudomonadales</taxon>
        <taxon>Marinobacteraceae</taxon>
        <taxon>Marinobacter</taxon>
    </lineage>
</organism>
<dbReference type="EMBL" id="DLYI01000068">
    <property type="protein sequence ID" value="HAC27283.1"/>
    <property type="molecule type" value="Genomic_DNA"/>
</dbReference>
<dbReference type="Proteomes" id="UP000261325">
    <property type="component" value="Unassembled WGS sequence"/>
</dbReference>
<evidence type="ECO:0008006" key="3">
    <source>
        <dbReference type="Google" id="ProtNLM"/>
    </source>
</evidence>